<comment type="cofactor">
    <cofactor evidence="1">
        <name>Fe(2+)</name>
        <dbReference type="ChEBI" id="CHEBI:29033"/>
    </cofactor>
</comment>
<sequence>MSTKDTFMMDGYESLNDYWAKTKLSLLQKLKVHTVAIFITIFKLIIKPIRFILGKNFNLLSNIDEDLGEFEILGSKRKEEFGEHYLTQPEIDKFISSGIHGPFRVLDTMEAENLANESDELFRKHFHETTIFGKDILSSLKASGDYSINYLGFFQGSKYKRLWDVLVHPKLSQPLQSILGDDLLCWRSQFFEKKPGQEGTFWHQTGTFRESDEKPKLEPTRPTHPAIAQLSVWIALRDTNKETGCLRMIEGSFRDGRFERIVTNIQDDLTGYLMSLPYSEITKTLKTIWYTTGNFKKAQLVFEKIKKKVPSLFENVTIRDLEMKAGEAIIFTSLNTHASYANTSKDRVRLAMAGRYTRSDVHIFKHESISVLPTKSGGIPYNVHKEPSIPVCGNPKHSKTNNIIAEYPLS</sequence>
<dbReference type="PANTHER" id="PTHR20883">
    <property type="entry name" value="PHYTANOYL-COA DIOXYGENASE DOMAIN CONTAINING 1"/>
    <property type="match status" value="1"/>
</dbReference>
<evidence type="ECO:0000313" key="2">
    <source>
        <dbReference type="EMBL" id="EZH71394.1"/>
    </source>
</evidence>
<evidence type="ECO:0000313" key="3">
    <source>
        <dbReference type="Proteomes" id="UP000023541"/>
    </source>
</evidence>
<dbReference type="Pfam" id="PF05721">
    <property type="entry name" value="PhyH"/>
    <property type="match status" value="1"/>
</dbReference>
<evidence type="ECO:0000256" key="1">
    <source>
        <dbReference type="ARBA" id="ARBA00001954"/>
    </source>
</evidence>
<protein>
    <recommendedName>
        <fullName evidence="4">Phytanoyl-CoA dioxygenase</fullName>
    </recommendedName>
</protein>
<dbReference type="GO" id="GO:0005506">
    <property type="term" value="F:iron ion binding"/>
    <property type="evidence" value="ECO:0007669"/>
    <property type="project" value="UniProtKB-ARBA"/>
</dbReference>
<evidence type="ECO:0008006" key="4">
    <source>
        <dbReference type="Google" id="ProtNLM"/>
    </source>
</evidence>
<dbReference type="SUPFAM" id="SSF51197">
    <property type="entry name" value="Clavaminate synthase-like"/>
    <property type="match status" value="1"/>
</dbReference>
<dbReference type="STRING" id="1317122.ATO12_07775"/>
<gene>
    <name evidence="2" type="ORF">ATO12_07775</name>
</gene>
<keyword evidence="3" id="KW-1185">Reference proteome</keyword>
<dbReference type="InterPro" id="IPR008775">
    <property type="entry name" value="Phytyl_CoA_dOase-like"/>
</dbReference>
<comment type="caution">
    <text evidence="2">The sequence shown here is derived from an EMBL/GenBank/DDBJ whole genome shotgun (WGS) entry which is preliminary data.</text>
</comment>
<dbReference type="EMBL" id="AQRA01000017">
    <property type="protein sequence ID" value="EZH71394.1"/>
    <property type="molecule type" value="Genomic_DNA"/>
</dbReference>
<dbReference type="Proteomes" id="UP000023541">
    <property type="component" value="Unassembled WGS sequence"/>
</dbReference>
<reference evidence="2 3" key="1">
    <citation type="submission" date="2014-04" db="EMBL/GenBank/DDBJ databases">
        <title>Aquimarina sp. 22II-S11-z7 Genome Sequencing.</title>
        <authorList>
            <person name="Lai Q."/>
        </authorList>
    </citation>
    <scope>NUCLEOTIDE SEQUENCE [LARGE SCALE GENOMIC DNA]</scope>
    <source>
        <strain evidence="2 3">22II-S11-z7</strain>
    </source>
</reference>
<accession>A0A023BN58</accession>
<dbReference type="PANTHER" id="PTHR20883:SF48">
    <property type="entry name" value="ECTOINE DIOXYGENASE"/>
    <property type="match status" value="1"/>
</dbReference>
<organism evidence="2 3">
    <name type="scientific">Aquimarina atlantica</name>
    <dbReference type="NCBI Taxonomy" id="1317122"/>
    <lineage>
        <taxon>Bacteria</taxon>
        <taxon>Pseudomonadati</taxon>
        <taxon>Bacteroidota</taxon>
        <taxon>Flavobacteriia</taxon>
        <taxon>Flavobacteriales</taxon>
        <taxon>Flavobacteriaceae</taxon>
        <taxon>Aquimarina</taxon>
    </lineage>
</organism>
<dbReference type="OrthoDB" id="9791262at2"/>
<proteinExistence type="predicted"/>
<dbReference type="Gene3D" id="2.60.120.620">
    <property type="entry name" value="q2cbj1_9rhob like domain"/>
    <property type="match status" value="1"/>
</dbReference>
<dbReference type="AlphaFoldDB" id="A0A023BN58"/>
<name>A0A023BN58_9FLAO</name>
<dbReference type="eggNOG" id="COG5285">
    <property type="taxonomic scope" value="Bacteria"/>
</dbReference>
<dbReference type="GO" id="GO:0016706">
    <property type="term" value="F:2-oxoglutarate-dependent dioxygenase activity"/>
    <property type="evidence" value="ECO:0007669"/>
    <property type="project" value="UniProtKB-ARBA"/>
</dbReference>
<dbReference type="RefSeq" id="WP_034247432.1">
    <property type="nucleotide sequence ID" value="NZ_AQRA01000017.1"/>
</dbReference>